<dbReference type="InParanoid" id="A0A0Q9WUX9"/>
<dbReference type="PROSITE" id="PS50940">
    <property type="entry name" value="CHIT_BIND_II"/>
    <property type="match status" value="2"/>
</dbReference>
<proteinExistence type="predicted"/>
<dbReference type="SUPFAM" id="SSF57625">
    <property type="entry name" value="Invertebrate chitin-binding proteins"/>
    <property type="match status" value="2"/>
</dbReference>
<name>A0A0Q9WUX9_DROVI</name>
<dbReference type="Gene3D" id="2.170.140.10">
    <property type="entry name" value="Chitin binding domain"/>
    <property type="match status" value="1"/>
</dbReference>
<dbReference type="STRING" id="7244.A0A0Q9WUX9"/>
<dbReference type="InterPro" id="IPR036508">
    <property type="entry name" value="Chitin-bd_dom_sf"/>
</dbReference>
<sequence length="241" mass="26423">MRRRCGEAARRRGGEATINDDVYSSTHRQGVLPAGIVSGSHWPVPRRRRSALGLLAEEEITQPPAAARAAILPLSVIDLIQLCLLLCVSQALAQLGPTVTCNLDGFCFCTGHQVGDLVPDCKDCSAYYKCGASSIQHELCPPGFVFDVQLRACAPGKCPRVDGECSTSTFSPPPPDDCQNSEVQCAFHGQIIPHDEHCRFFWTCVENCPRLGFCEIGKWFDRKHFVCDFPSNVRNCPAGRD</sequence>
<feature type="domain" description="Chitin-binding type-2" evidence="1">
    <location>
        <begin position="106"/>
        <end position="153"/>
    </location>
</feature>
<dbReference type="Pfam" id="PF01607">
    <property type="entry name" value="CBM_14"/>
    <property type="match status" value="2"/>
</dbReference>
<dbReference type="GO" id="GO:0008061">
    <property type="term" value="F:chitin binding"/>
    <property type="evidence" value="ECO:0007669"/>
    <property type="project" value="InterPro"/>
</dbReference>
<reference evidence="2 3" key="1">
    <citation type="journal article" date="2007" name="Nature">
        <title>Evolution of genes and genomes on the Drosophila phylogeny.</title>
        <authorList>
            <consortium name="Drosophila 12 Genomes Consortium"/>
            <person name="Clark A.G."/>
            <person name="Eisen M.B."/>
            <person name="Smith D.R."/>
            <person name="Bergman C.M."/>
            <person name="Oliver B."/>
            <person name="Markow T.A."/>
            <person name="Kaufman T.C."/>
            <person name="Kellis M."/>
            <person name="Gelbart W."/>
            <person name="Iyer V.N."/>
            <person name="Pollard D.A."/>
            <person name="Sackton T.B."/>
            <person name="Larracuente A.M."/>
            <person name="Singh N.D."/>
            <person name="Abad J.P."/>
            <person name="Abt D.N."/>
            <person name="Adryan B."/>
            <person name="Aguade M."/>
            <person name="Akashi H."/>
            <person name="Anderson W.W."/>
            <person name="Aquadro C.F."/>
            <person name="Ardell D.H."/>
            <person name="Arguello R."/>
            <person name="Artieri C.G."/>
            <person name="Barbash D.A."/>
            <person name="Barker D."/>
            <person name="Barsanti P."/>
            <person name="Batterham P."/>
            <person name="Batzoglou S."/>
            <person name="Begun D."/>
            <person name="Bhutkar A."/>
            <person name="Blanco E."/>
            <person name="Bosak S.A."/>
            <person name="Bradley R.K."/>
            <person name="Brand A.D."/>
            <person name="Brent M.R."/>
            <person name="Brooks A.N."/>
            <person name="Brown R.H."/>
            <person name="Butlin R.K."/>
            <person name="Caggese C."/>
            <person name="Calvi B.R."/>
            <person name="Bernardo de Carvalho A."/>
            <person name="Caspi A."/>
            <person name="Castrezana S."/>
            <person name="Celniker S.E."/>
            <person name="Chang J.L."/>
            <person name="Chapple C."/>
            <person name="Chatterji S."/>
            <person name="Chinwalla A."/>
            <person name="Civetta A."/>
            <person name="Clifton S.W."/>
            <person name="Comeron J.M."/>
            <person name="Costello J.C."/>
            <person name="Coyne J.A."/>
            <person name="Daub J."/>
            <person name="David R.G."/>
            <person name="Delcher A.L."/>
            <person name="Delehaunty K."/>
            <person name="Do C.B."/>
            <person name="Ebling H."/>
            <person name="Edwards K."/>
            <person name="Eickbush T."/>
            <person name="Evans J.D."/>
            <person name="Filipski A."/>
            <person name="Findeiss S."/>
            <person name="Freyhult E."/>
            <person name="Fulton L."/>
            <person name="Fulton R."/>
            <person name="Garcia A.C."/>
            <person name="Gardiner A."/>
            <person name="Garfield D.A."/>
            <person name="Garvin B.E."/>
            <person name="Gibson G."/>
            <person name="Gilbert D."/>
            <person name="Gnerre S."/>
            <person name="Godfrey J."/>
            <person name="Good R."/>
            <person name="Gotea V."/>
            <person name="Gravely B."/>
            <person name="Greenberg A.J."/>
            <person name="Griffiths-Jones S."/>
            <person name="Gross S."/>
            <person name="Guigo R."/>
            <person name="Gustafson E.A."/>
            <person name="Haerty W."/>
            <person name="Hahn M.W."/>
            <person name="Halligan D.L."/>
            <person name="Halpern A.L."/>
            <person name="Halter G.M."/>
            <person name="Han M.V."/>
            <person name="Heger A."/>
            <person name="Hillier L."/>
            <person name="Hinrichs A.S."/>
            <person name="Holmes I."/>
            <person name="Hoskins R.A."/>
            <person name="Hubisz M.J."/>
            <person name="Hultmark D."/>
            <person name="Huntley M.A."/>
            <person name="Jaffe D.B."/>
            <person name="Jagadeeshan S."/>
            <person name="Jeck W.R."/>
            <person name="Johnson J."/>
            <person name="Jones C.D."/>
            <person name="Jordan W.C."/>
            <person name="Karpen G.H."/>
            <person name="Kataoka E."/>
            <person name="Keightley P.D."/>
            <person name="Kheradpour P."/>
            <person name="Kirkness E.F."/>
            <person name="Koerich L.B."/>
            <person name="Kristiansen K."/>
            <person name="Kudrna D."/>
            <person name="Kulathinal R.J."/>
            <person name="Kumar S."/>
            <person name="Kwok R."/>
            <person name="Lander E."/>
            <person name="Langley C.H."/>
            <person name="Lapoint R."/>
            <person name="Lazzaro B.P."/>
            <person name="Lee S.J."/>
            <person name="Levesque L."/>
            <person name="Li R."/>
            <person name="Lin C.F."/>
            <person name="Lin M.F."/>
            <person name="Lindblad-Toh K."/>
            <person name="Llopart A."/>
            <person name="Long M."/>
            <person name="Low L."/>
            <person name="Lozovsky E."/>
            <person name="Lu J."/>
            <person name="Luo M."/>
            <person name="Machado C.A."/>
            <person name="Makalowski W."/>
            <person name="Marzo M."/>
            <person name="Matsuda M."/>
            <person name="Matzkin L."/>
            <person name="McAllister B."/>
            <person name="McBride C.S."/>
            <person name="McKernan B."/>
            <person name="McKernan K."/>
            <person name="Mendez-Lago M."/>
            <person name="Minx P."/>
            <person name="Mollenhauer M.U."/>
            <person name="Montooth K."/>
            <person name="Mount S.M."/>
            <person name="Mu X."/>
            <person name="Myers E."/>
            <person name="Negre B."/>
            <person name="Newfeld S."/>
            <person name="Nielsen R."/>
            <person name="Noor M.A."/>
            <person name="O'Grady P."/>
            <person name="Pachter L."/>
            <person name="Papaceit M."/>
            <person name="Parisi M.J."/>
            <person name="Parisi M."/>
            <person name="Parts L."/>
            <person name="Pedersen J.S."/>
            <person name="Pesole G."/>
            <person name="Phillippy A.M."/>
            <person name="Ponting C.P."/>
            <person name="Pop M."/>
            <person name="Porcelli D."/>
            <person name="Powell J.R."/>
            <person name="Prohaska S."/>
            <person name="Pruitt K."/>
            <person name="Puig M."/>
            <person name="Quesneville H."/>
            <person name="Ram K.R."/>
            <person name="Rand D."/>
            <person name="Rasmussen M.D."/>
            <person name="Reed L.K."/>
            <person name="Reenan R."/>
            <person name="Reily A."/>
            <person name="Remington K.A."/>
            <person name="Rieger T.T."/>
            <person name="Ritchie M.G."/>
            <person name="Robin C."/>
            <person name="Rogers Y.H."/>
            <person name="Rohde C."/>
            <person name="Rozas J."/>
            <person name="Rubenfield M.J."/>
            <person name="Ruiz A."/>
            <person name="Russo S."/>
            <person name="Salzberg S.L."/>
            <person name="Sanchez-Gracia A."/>
            <person name="Saranga D.J."/>
            <person name="Sato H."/>
            <person name="Schaeffer S.W."/>
            <person name="Schatz M.C."/>
            <person name="Schlenke T."/>
            <person name="Schwartz R."/>
            <person name="Segarra C."/>
            <person name="Singh R.S."/>
            <person name="Sirot L."/>
            <person name="Sirota M."/>
            <person name="Sisneros N.B."/>
            <person name="Smith C.D."/>
            <person name="Smith T.F."/>
            <person name="Spieth J."/>
            <person name="Stage D.E."/>
            <person name="Stark A."/>
            <person name="Stephan W."/>
            <person name="Strausberg R.L."/>
            <person name="Strempel S."/>
            <person name="Sturgill D."/>
            <person name="Sutton G."/>
            <person name="Sutton G.G."/>
            <person name="Tao W."/>
            <person name="Teichmann S."/>
            <person name="Tobari Y.N."/>
            <person name="Tomimura Y."/>
            <person name="Tsolas J.M."/>
            <person name="Valente V.L."/>
            <person name="Venter E."/>
            <person name="Venter J.C."/>
            <person name="Vicario S."/>
            <person name="Vieira F.G."/>
            <person name="Vilella A.J."/>
            <person name="Villasante A."/>
            <person name="Walenz B."/>
            <person name="Wang J."/>
            <person name="Wasserman M."/>
            <person name="Watts T."/>
            <person name="Wilson D."/>
            <person name="Wilson R.K."/>
            <person name="Wing R.A."/>
            <person name="Wolfner M.F."/>
            <person name="Wong A."/>
            <person name="Wong G.K."/>
            <person name="Wu C.I."/>
            <person name="Wu G."/>
            <person name="Yamamoto D."/>
            <person name="Yang H.P."/>
            <person name="Yang S.P."/>
            <person name="Yorke J.A."/>
            <person name="Yoshida K."/>
            <person name="Zdobnov E."/>
            <person name="Zhang P."/>
            <person name="Zhang Y."/>
            <person name="Zimin A.V."/>
            <person name="Baldwin J."/>
            <person name="Abdouelleil A."/>
            <person name="Abdulkadir J."/>
            <person name="Abebe A."/>
            <person name="Abera B."/>
            <person name="Abreu J."/>
            <person name="Acer S.C."/>
            <person name="Aftuck L."/>
            <person name="Alexander A."/>
            <person name="An P."/>
            <person name="Anderson E."/>
            <person name="Anderson S."/>
            <person name="Arachi H."/>
            <person name="Azer M."/>
            <person name="Bachantsang P."/>
            <person name="Barry A."/>
            <person name="Bayul T."/>
            <person name="Berlin A."/>
            <person name="Bessette D."/>
            <person name="Bloom T."/>
            <person name="Blye J."/>
            <person name="Boguslavskiy L."/>
            <person name="Bonnet C."/>
            <person name="Boukhgalter B."/>
            <person name="Bourzgui I."/>
            <person name="Brown A."/>
            <person name="Cahill P."/>
            <person name="Channer S."/>
            <person name="Cheshatsang Y."/>
            <person name="Chuda L."/>
            <person name="Citroen M."/>
            <person name="Collymore A."/>
            <person name="Cooke P."/>
            <person name="Costello M."/>
            <person name="D'Aco K."/>
            <person name="Daza R."/>
            <person name="De Haan G."/>
            <person name="DeGray S."/>
            <person name="DeMaso C."/>
            <person name="Dhargay N."/>
            <person name="Dooley K."/>
            <person name="Dooley E."/>
            <person name="Doricent M."/>
            <person name="Dorje P."/>
            <person name="Dorjee K."/>
            <person name="Dupes A."/>
            <person name="Elong R."/>
            <person name="Falk J."/>
            <person name="Farina A."/>
            <person name="Faro S."/>
            <person name="Ferguson D."/>
            <person name="Fisher S."/>
            <person name="Foley C.D."/>
            <person name="Franke A."/>
            <person name="Friedrich D."/>
            <person name="Gadbois L."/>
            <person name="Gearin G."/>
            <person name="Gearin C.R."/>
            <person name="Giannoukos G."/>
            <person name="Goode T."/>
            <person name="Graham J."/>
            <person name="Grandbois E."/>
            <person name="Grewal S."/>
            <person name="Gyaltsen K."/>
            <person name="Hafez N."/>
            <person name="Hagos B."/>
            <person name="Hall J."/>
            <person name="Henson C."/>
            <person name="Hollinger A."/>
            <person name="Honan T."/>
            <person name="Huard M.D."/>
            <person name="Hughes L."/>
            <person name="Hurhula B."/>
            <person name="Husby M.E."/>
            <person name="Kamat A."/>
            <person name="Kanga B."/>
            <person name="Kashin S."/>
            <person name="Khazanovich D."/>
            <person name="Kisner P."/>
            <person name="Lance K."/>
            <person name="Lara M."/>
            <person name="Lee W."/>
            <person name="Lennon N."/>
            <person name="Letendre F."/>
            <person name="LeVine R."/>
            <person name="Lipovsky A."/>
            <person name="Liu X."/>
            <person name="Liu J."/>
            <person name="Liu S."/>
            <person name="Lokyitsang T."/>
            <person name="Lokyitsang Y."/>
            <person name="Lubonja R."/>
            <person name="Lui A."/>
            <person name="MacDonald P."/>
            <person name="Magnisalis V."/>
            <person name="Maru K."/>
            <person name="Matthews C."/>
            <person name="McCusker W."/>
            <person name="McDonough S."/>
            <person name="Mehta T."/>
            <person name="Meldrim J."/>
            <person name="Meneus L."/>
            <person name="Mihai O."/>
            <person name="Mihalev A."/>
            <person name="Mihova T."/>
            <person name="Mittelman R."/>
            <person name="Mlenga V."/>
            <person name="Montmayeur A."/>
            <person name="Mulrain L."/>
            <person name="Navidi A."/>
            <person name="Naylor J."/>
            <person name="Negash T."/>
            <person name="Nguyen T."/>
            <person name="Nguyen N."/>
            <person name="Nicol R."/>
            <person name="Norbu C."/>
            <person name="Norbu N."/>
            <person name="Novod N."/>
            <person name="O'Neill B."/>
            <person name="Osman S."/>
            <person name="Markiewicz E."/>
            <person name="Oyono O.L."/>
            <person name="Patti C."/>
            <person name="Phunkhang P."/>
            <person name="Pierre F."/>
            <person name="Priest M."/>
            <person name="Raghuraman S."/>
            <person name="Rege F."/>
            <person name="Reyes R."/>
            <person name="Rise C."/>
            <person name="Rogov P."/>
            <person name="Ross K."/>
            <person name="Ryan E."/>
            <person name="Settipalli S."/>
            <person name="Shea T."/>
            <person name="Sherpa N."/>
            <person name="Shi L."/>
            <person name="Shih D."/>
            <person name="Sparrow T."/>
            <person name="Spaulding J."/>
            <person name="Stalker J."/>
            <person name="Stange-Thomann N."/>
            <person name="Stavropoulos S."/>
            <person name="Stone C."/>
            <person name="Strader C."/>
            <person name="Tesfaye S."/>
            <person name="Thomson T."/>
            <person name="Thoulutsang Y."/>
            <person name="Thoulutsang D."/>
            <person name="Topham K."/>
            <person name="Topping I."/>
            <person name="Tsamla T."/>
            <person name="Vassiliev H."/>
            <person name="Vo A."/>
            <person name="Wangchuk T."/>
            <person name="Wangdi T."/>
            <person name="Weiand M."/>
            <person name="Wilkinson J."/>
            <person name="Wilson A."/>
            <person name="Yadav S."/>
            <person name="Young G."/>
            <person name="Yu Q."/>
            <person name="Zembek L."/>
            <person name="Zhong D."/>
            <person name="Zimmer A."/>
            <person name="Zwirko Z."/>
            <person name="Jaffe D.B."/>
            <person name="Alvarez P."/>
            <person name="Brockman W."/>
            <person name="Butler J."/>
            <person name="Chin C."/>
            <person name="Gnerre S."/>
            <person name="Grabherr M."/>
            <person name="Kleber M."/>
            <person name="Mauceli E."/>
            <person name="MacCallum I."/>
        </authorList>
    </citation>
    <scope>NUCLEOTIDE SEQUENCE [LARGE SCALE GENOMIC DNA]</scope>
    <source>
        <strain evidence="3">Tucson 15010-1051.87</strain>
    </source>
</reference>
<evidence type="ECO:0000259" key="1">
    <source>
        <dbReference type="PROSITE" id="PS50940"/>
    </source>
</evidence>
<dbReference type="SMART" id="SM00494">
    <property type="entry name" value="ChtBD2"/>
    <property type="match status" value="2"/>
</dbReference>
<evidence type="ECO:0000313" key="2">
    <source>
        <dbReference type="EMBL" id="KRF85023.1"/>
    </source>
</evidence>
<organism evidence="2 3">
    <name type="scientific">Drosophila virilis</name>
    <name type="common">Fruit fly</name>
    <dbReference type="NCBI Taxonomy" id="7244"/>
    <lineage>
        <taxon>Eukaryota</taxon>
        <taxon>Metazoa</taxon>
        <taxon>Ecdysozoa</taxon>
        <taxon>Arthropoda</taxon>
        <taxon>Hexapoda</taxon>
        <taxon>Insecta</taxon>
        <taxon>Pterygota</taxon>
        <taxon>Neoptera</taxon>
        <taxon>Endopterygota</taxon>
        <taxon>Diptera</taxon>
        <taxon>Brachycera</taxon>
        <taxon>Muscomorpha</taxon>
        <taxon>Ephydroidea</taxon>
        <taxon>Drosophilidae</taxon>
        <taxon>Drosophila</taxon>
    </lineage>
</organism>
<dbReference type="EMBL" id="CH940647">
    <property type="protein sequence ID" value="KRF85023.1"/>
    <property type="molecule type" value="Genomic_DNA"/>
</dbReference>
<dbReference type="AlphaFoldDB" id="A0A0Q9WUX9"/>
<keyword evidence="3" id="KW-1185">Reference proteome</keyword>
<dbReference type="Proteomes" id="UP000008792">
    <property type="component" value="Unassembled WGS sequence"/>
</dbReference>
<gene>
    <name evidence="2" type="primary">Dvir\GJ26623</name>
    <name evidence="2" type="ORF">Dvir_GJ26623</name>
</gene>
<protein>
    <recommendedName>
        <fullName evidence="1">Chitin-binding type-2 domain-containing protein</fullName>
    </recommendedName>
</protein>
<dbReference type="GO" id="GO:0005576">
    <property type="term" value="C:extracellular region"/>
    <property type="evidence" value="ECO:0007669"/>
    <property type="project" value="InterPro"/>
</dbReference>
<feature type="domain" description="Chitin-binding type-2" evidence="1">
    <location>
        <begin position="182"/>
        <end position="238"/>
    </location>
</feature>
<dbReference type="InterPro" id="IPR002557">
    <property type="entry name" value="Chitin-bd_dom"/>
</dbReference>
<accession>A0A0Q9WUX9</accession>
<evidence type="ECO:0000313" key="3">
    <source>
        <dbReference type="Proteomes" id="UP000008792"/>
    </source>
</evidence>